<comment type="caution">
    <text evidence="2">The sequence shown here is derived from an EMBL/GenBank/DDBJ whole genome shotgun (WGS) entry which is preliminary data.</text>
</comment>
<dbReference type="Gene3D" id="3.90.420.10">
    <property type="entry name" value="Oxidoreductase, molybdopterin-binding domain"/>
    <property type="match status" value="1"/>
</dbReference>
<keyword evidence="4" id="KW-1185">Reference proteome</keyword>
<dbReference type="Pfam" id="PF00174">
    <property type="entry name" value="Oxidored_molyb"/>
    <property type="match status" value="1"/>
</dbReference>
<proteinExistence type="predicted"/>
<dbReference type="EMBL" id="JACHXV010000013">
    <property type="protein sequence ID" value="MBB3174916.1"/>
    <property type="molecule type" value="Genomic_DNA"/>
</dbReference>
<dbReference type="AlphaFoldDB" id="A0A839UYQ4"/>
<gene>
    <name evidence="2" type="ORF">FHR90_002763</name>
    <name evidence="3" type="ORF">HUK83_02085</name>
</gene>
<dbReference type="InterPro" id="IPR000572">
    <property type="entry name" value="OxRdtase_Mopterin-bd_dom"/>
</dbReference>
<reference evidence="2 4" key="2">
    <citation type="submission" date="2020-08" db="EMBL/GenBank/DDBJ databases">
        <title>Genomic Encyclopedia of Type Strains, Phase III (KMG-III): the genomes of soil and plant-associated and newly described type strains.</title>
        <authorList>
            <person name="Whitman W."/>
        </authorList>
    </citation>
    <scope>NUCLEOTIDE SEQUENCE [LARGE SCALE GENOMIC DNA]</scope>
    <source>
        <strain evidence="2 4">CECT 8088</strain>
    </source>
</reference>
<name>A0A839UYQ4_9PROT</name>
<dbReference type="Proteomes" id="UP000565205">
    <property type="component" value="Unassembled WGS sequence"/>
</dbReference>
<evidence type="ECO:0000313" key="5">
    <source>
        <dbReference type="Proteomes" id="UP000565205"/>
    </source>
</evidence>
<feature type="domain" description="Oxidoreductase molybdopterin-binding" evidence="1">
    <location>
        <begin position="48"/>
        <end position="193"/>
    </location>
</feature>
<organism evidence="2 4">
    <name type="scientific">Endobacter medicaginis</name>
    <dbReference type="NCBI Taxonomy" id="1181271"/>
    <lineage>
        <taxon>Bacteria</taxon>
        <taxon>Pseudomonadati</taxon>
        <taxon>Pseudomonadota</taxon>
        <taxon>Alphaproteobacteria</taxon>
        <taxon>Acetobacterales</taxon>
        <taxon>Acetobacteraceae</taxon>
        <taxon>Endobacter</taxon>
    </lineage>
</organism>
<accession>A0A839UYQ4</accession>
<sequence>MGIPPDSRLTRLKTQWAQVQRQPKGAARARLPPGQHEVRDWPVLDLGEQPEIARQDWRLAIEGLVARPQVLDWTALMEIEQVDTTCDIHCVTSWSRFDNRFTGITTHSLLDRVQPLEQARAVLLYGSDGYTTNLPLTDFAHPDALLAHSWQGAPLTTPHGGPVRLVLPHLYFWKSAKWLRGIEFLAADEPGFWEERGYHMRGDPWAEERYGAPG</sequence>
<dbReference type="EMBL" id="JABXXQ010000014">
    <property type="protein sequence ID" value="NVN29133.1"/>
    <property type="molecule type" value="Genomic_DNA"/>
</dbReference>
<protein>
    <submittedName>
        <fullName evidence="2">DMSO/TMAO reductase YedYZ molybdopterin-dependent catalytic subunit</fullName>
    </submittedName>
    <submittedName>
        <fullName evidence="3">Sulfite oxidase-like oxidoreductase</fullName>
    </submittedName>
</protein>
<evidence type="ECO:0000313" key="2">
    <source>
        <dbReference type="EMBL" id="MBB3174916.1"/>
    </source>
</evidence>
<evidence type="ECO:0000313" key="4">
    <source>
        <dbReference type="Proteomes" id="UP000557688"/>
    </source>
</evidence>
<dbReference type="RefSeq" id="WP_176621864.1">
    <property type="nucleotide sequence ID" value="NZ_JABXXQ010000014.1"/>
</dbReference>
<reference evidence="3 5" key="1">
    <citation type="submission" date="2020-06" db="EMBL/GenBank/DDBJ databases">
        <title>Description of novel acetic acid bacteria.</title>
        <authorList>
            <person name="Sombolestani A."/>
        </authorList>
    </citation>
    <scope>NUCLEOTIDE SEQUENCE [LARGE SCALE GENOMIC DNA]</scope>
    <source>
        <strain evidence="3 5">LMG 26838</strain>
    </source>
</reference>
<dbReference type="CDD" id="cd02109">
    <property type="entry name" value="arch_bact_SO_family_Moco"/>
    <property type="match status" value="1"/>
</dbReference>
<dbReference type="PANTHER" id="PTHR43032">
    <property type="entry name" value="PROTEIN-METHIONINE-SULFOXIDE REDUCTASE"/>
    <property type="match status" value="1"/>
</dbReference>
<evidence type="ECO:0000259" key="1">
    <source>
        <dbReference type="Pfam" id="PF00174"/>
    </source>
</evidence>
<dbReference type="SUPFAM" id="SSF56524">
    <property type="entry name" value="Oxidoreductase molybdopterin-binding domain"/>
    <property type="match status" value="1"/>
</dbReference>
<evidence type="ECO:0000313" key="3">
    <source>
        <dbReference type="EMBL" id="NVN29133.1"/>
    </source>
</evidence>
<dbReference type="PANTHER" id="PTHR43032:SF4">
    <property type="entry name" value="OXIDOREDUCTASE MOLYBDOPTERIN-BINDING DOMAIN-CONTAINING PROTEIN"/>
    <property type="match status" value="1"/>
</dbReference>
<dbReference type="Proteomes" id="UP000557688">
    <property type="component" value="Unassembled WGS sequence"/>
</dbReference>
<dbReference type="InterPro" id="IPR036374">
    <property type="entry name" value="OxRdtase_Mopterin-bd_sf"/>
</dbReference>